<reference evidence="1" key="1">
    <citation type="submission" date="2024-12" db="EMBL/GenBank/DDBJ databases">
        <authorList>
            <person name="Wu N."/>
        </authorList>
    </citation>
    <scope>NUCLEOTIDE SEQUENCE</scope>
    <source>
        <strain evidence="1">P15</strain>
    </source>
</reference>
<proteinExistence type="predicted"/>
<evidence type="ECO:0000313" key="1">
    <source>
        <dbReference type="EMBL" id="MFM9331808.1"/>
    </source>
</evidence>
<keyword evidence="1" id="KW-0418">Kinase</keyword>
<protein>
    <submittedName>
        <fullName evidence="1">CpsD/CapB family tyrosine-protein kinase</fullName>
        <ecNumber evidence="1">2.7.10.2</ecNumber>
    </submittedName>
</protein>
<evidence type="ECO:0000313" key="2">
    <source>
        <dbReference type="Proteomes" id="UP001631969"/>
    </source>
</evidence>
<sequence>MPRLTADQPVIMDVNPDSSIAEAYRTLRTNIEFSSVGKEMRIIMITSASRGEGKSTTAVNLAISLSQAGKKVLLIDADMRNSSIHRILRVDNKKGLANYLALQTELTEIITPTHIPNLSVIPSGTQPPNPAELLTMNQMDLLLAELKKDFHTIILDTPSALSVTDAQIIAAKTDGVLLVVEQGFVKREAGKKVKAYLRHVNARLLGVVFNKINKANLDSYAGR</sequence>
<dbReference type="Proteomes" id="UP001631969">
    <property type="component" value="Unassembled WGS sequence"/>
</dbReference>
<accession>A0ACC7P4A4</accession>
<organism evidence="1 2">
    <name type="scientific">Paenibacillus mesotrionivorans</name>
    <dbReference type="NCBI Taxonomy" id="3160968"/>
    <lineage>
        <taxon>Bacteria</taxon>
        <taxon>Bacillati</taxon>
        <taxon>Bacillota</taxon>
        <taxon>Bacilli</taxon>
        <taxon>Bacillales</taxon>
        <taxon>Paenibacillaceae</taxon>
        <taxon>Paenibacillus</taxon>
    </lineage>
</organism>
<keyword evidence="1" id="KW-0808">Transferase</keyword>
<keyword evidence="2" id="KW-1185">Reference proteome</keyword>
<gene>
    <name evidence="1" type="ORF">ACI1P1_26260</name>
</gene>
<dbReference type="EC" id="2.7.10.2" evidence="1"/>
<comment type="caution">
    <text evidence="1">The sequence shown here is derived from an EMBL/GenBank/DDBJ whole genome shotgun (WGS) entry which is preliminary data.</text>
</comment>
<dbReference type="EMBL" id="JBJURJ010000022">
    <property type="protein sequence ID" value="MFM9331808.1"/>
    <property type="molecule type" value="Genomic_DNA"/>
</dbReference>
<name>A0ACC7P4A4_9BACL</name>